<dbReference type="Gene3D" id="1.25.40.10">
    <property type="entry name" value="Tetratricopeptide repeat domain"/>
    <property type="match status" value="4"/>
</dbReference>
<feature type="repeat" description="TPR" evidence="1">
    <location>
        <begin position="101"/>
        <end position="134"/>
    </location>
</feature>
<dbReference type="SUPFAM" id="SSF48452">
    <property type="entry name" value="TPR-like"/>
    <property type="match status" value="2"/>
</dbReference>
<sequence length="1331" mass="152612">MSLDLEQELQSEISKRRHLLASGRLQKQGVNIAQSHYNLAKTLVEQEQCEEALAAYKEAIKLQPQWIEPRQALGDILLKLEQWQDAIDCYHQIIQIEPNIAQIHHNLGDVLLKLEQWEEAVKAYHQAIQLNPEFSWSYNNLGDVLLQQKQWEEAATAYRHAIALNPDFSLSYHNLAEALTELEDWENAIAAYQKAIELDPDFVWSYYNLGDVLVKKEDWENAIAAYRNVIKLDPNLPQVHEKLGDALQHQIQSYSEEISQVYHRAVADNPTDLQVYYKALEVNPKDAEMCLKLADILSKKGQLDQATVFYKMAAKIDASNPKIHLRSGDVYLTQENIVQENQLFISARKHLLNQEYHQAITDCAQVMGLHPSIANIFPILAEAYTNQEKIKEAEFCLKNSQYIRQLIATQQVINNWGAIITGESDNAQPKSVAINDNCINKIIIYTCVWGRPELTRIVLSYYAHLKKELSGKIHLELLAVGSEGDASRKLCEECGFDYLEYPNQPLSSKWEYGLNQCANYDPDGVIIVGSDDIVSQNLIEFYDRQLKDNLVFCGLQDAYFFDVNNQNLVWWTGYSGKKDPVRVGETIGMGRCLSRTLLDKLEFSIWKGLDINSSLDGAMTRKLEQLGLQLLEYDNCVAAYVGDKQLKIGHCGFRMADIGACAIDIKFSDNITPVERYFERDASVLVSQEQPWIILEKCFPADLVNQLQELTTVVNSQPITPELKPISRKSDEKKKSEISLSIGIEEGEKVFKQALTSLRKQEYDKVIERCSHLLSYYPMFKDVFPLLAEAYLKKGKVEEGQNFGQIVQDVRKLIAIPVIKNIWGNVLEDISDSTVISNSYIDRFKINKIVIYTCVWKRPELTQIILSYYSMLKRELAGKIQLELLAVGSEGEESRKLCQSCGFDYVEYENQPLSDKWEYGINRCRDYNPDAVIIVGSDDLISRSLIEFYDQKLKEGLVFCGITDAYFFDLQKEDMIHWIGYNVETDLIRLGETTGMGRCLSGMLLDRLNFSLWQNLNKNRGLDGAMTQILYQAGLELLDEHNSIITQVNDRYLKVGHCGYKLTDINAMALDIKFSENLTTFERYGQRSSVTDQYNPWQIMSEHFPSSILDELKELQLSHKDMVVDTTKNMSNQTFFKELPPYHSSPGSEVTRNFVSKTPYPIEILKNCQESLFLFTGELGKYDVIHAAKAGLKNVILNEINEDFLKNLQTKYFPEWTYIVGDAFNLINLYSQEDKSFDLVNCDPSSGLVPKLFDEYFPKLYKITRRYLVMPITGDYLESNQTIAEPKVIAKMIEKKHKVDIEVIKLVQRSTNYQGYYWLILQKSGCDVFNS</sequence>
<dbReference type="Proteomes" id="UP000184550">
    <property type="component" value="Unassembled WGS sequence"/>
</dbReference>
<dbReference type="SUPFAM" id="SSF53448">
    <property type="entry name" value="Nucleotide-diphospho-sugar transferases"/>
    <property type="match status" value="1"/>
</dbReference>
<evidence type="ECO:0000313" key="2">
    <source>
        <dbReference type="EMBL" id="VXD14067.1"/>
    </source>
</evidence>
<dbReference type="CDD" id="cd02440">
    <property type="entry name" value="AdoMet_MTases"/>
    <property type="match status" value="1"/>
</dbReference>
<dbReference type="InterPro" id="IPR029044">
    <property type="entry name" value="Nucleotide-diphossugar_trans"/>
</dbReference>
<feature type="repeat" description="TPR" evidence="1">
    <location>
        <begin position="203"/>
        <end position="236"/>
    </location>
</feature>
<evidence type="ECO:0000313" key="3">
    <source>
        <dbReference type="Proteomes" id="UP000184550"/>
    </source>
</evidence>
<evidence type="ECO:0008006" key="4">
    <source>
        <dbReference type="Google" id="ProtNLM"/>
    </source>
</evidence>
<keyword evidence="3" id="KW-1185">Reference proteome</keyword>
<dbReference type="PROSITE" id="PS50005">
    <property type="entry name" value="TPR"/>
    <property type="match status" value="6"/>
</dbReference>
<proteinExistence type="predicted"/>
<feature type="repeat" description="TPR" evidence="1">
    <location>
        <begin position="135"/>
        <end position="168"/>
    </location>
</feature>
<dbReference type="Pfam" id="PF13424">
    <property type="entry name" value="TPR_12"/>
    <property type="match status" value="1"/>
</dbReference>
<name>A0A7Z9DXA6_9CYAN</name>
<keyword evidence="1" id="KW-0802">TPR repeat</keyword>
<comment type="caution">
    <text evidence="2">The sequence shown here is derived from an EMBL/GenBank/DDBJ whole genome shotgun (WGS) entry which is preliminary data.</text>
</comment>
<dbReference type="PROSITE" id="PS50293">
    <property type="entry name" value="TPR_REGION"/>
    <property type="match status" value="5"/>
</dbReference>
<feature type="repeat" description="TPR" evidence="1">
    <location>
        <begin position="169"/>
        <end position="202"/>
    </location>
</feature>
<dbReference type="Pfam" id="PF13414">
    <property type="entry name" value="TPR_11"/>
    <property type="match status" value="1"/>
</dbReference>
<dbReference type="EMBL" id="CZCU02000099">
    <property type="protein sequence ID" value="VXD14067.1"/>
    <property type="molecule type" value="Genomic_DNA"/>
</dbReference>
<dbReference type="InterPro" id="IPR019734">
    <property type="entry name" value="TPR_rpt"/>
</dbReference>
<dbReference type="InterPro" id="IPR011990">
    <property type="entry name" value="TPR-like_helical_dom_sf"/>
</dbReference>
<dbReference type="OrthoDB" id="437226at2"/>
<feature type="repeat" description="TPR" evidence="1">
    <location>
        <begin position="67"/>
        <end position="100"/>
    </location>
</feature>
<dbReference type="SUPFAM" id="SSF53335">
    <property type="entry name" value="S-adenosyl-L-methionine-dependent methyltransferases"/>
    <property type="match status" value="1"/>
</dbReference>
<dbReference type="Pfam" id="PF13181">
    <property type="entry name" value="TPR_8"/>
    <property type="match status" value="2"/>
</dbReference>
<gene>
    <name evidence="2" type="ORF">PL8927_270242</name>
</gene>
<dbReference type="SMART" id="SM00028">
    <property type="entry name" value="TPR"/>
    <property type="match status" value="8"/>
</dbReference>
<feature type="repeat" description="TPR" evidence="1">
    <location>
        <begin position="33"/>
        <end position="66"/>
    </location>
</feature>
<dbReference type="RefSeq" id="WP_083618689.1">
    <property type="nucleotide sequence ID" value="NZ_LR734844.1"/>
</dbReference>
<organism evidence="2 3">
    <name type="scientific">Planktothrix serta PCC 8927</name>
    <dbReference type="NCBI Taxonomy" id="671068"/>
    <lineage>
        <taxon>Bacteria</taxon>
        <taxon>Bacillati</taxon>
        <taxon>Cyanobacteriota</taxon>
        <taxon>Cyanophyceae</taxon>
        <taxon>Oscillatoriophycideae</taxon>
        <taxon>Oscillatoriales</taxon>
        <taxon>Microcoleaceae</taxon>
        <taxon>Planktothrix</taxon>
    </lineage>
</organism>
<evidence type="ECO:0000256" key="1">
    <source>
        <dbReference type="PROSITE-ProRule" id="PRU00339"/>
    </source>
</evidence>
<dbReference type="PANTHER" id="PTHR12558:SF13">
    <property type="entry name" value="CELL DIVISION CYCLE PROTEIN 27 HOMOLOG"/>
    <property type="match status" value="1"/>
</dbReference>
<reference evidence="2" key="1">
    <citation type="submission" date="2019-10" db="EMBL/GenBank/DDBJ databases">
        <authorList>
            <consortium name="Genoscope - CEA"/>
            <person name="William W."/>
        </authorList>
    </citation>
    <scope>NUCLEOTIDE SEQUENCE [LARGE SCALE GENOMIC DNA]</scope>
    <source>
        <strain evidence="2">BBR_PRJEB10992</strain>
    </source>
</reference>
<dbReference type="PANTHER" id="PTHR12558">
    <property type="entry name" value="CELL DIVISION CYCLE 16,23,27"/>
    <property type="match status" value="1"/>
</dbReference>
<accession>A0A7Z9DXA6</accession>
<dbReference type="InterPro" id="IPR029063">
    <property type="entry name" value="SAM-dependent_MTases_sf"/>
</dbReference>
<protein>
    <recommendedName>
        <fullName evidence="4">Tetratricopeptide repeat protein</fullName>
    </recommendedName>
</protein>